<comment type="similarity">
    <text evidence="3">Belongs to the HAD-like hydrolase superfamily. SerB family.</text>
</comment>
<dbReference type="FunFam" id="1.10.150.210:FF:000002">
    <property type="entry name" value="Phosphoserine phosphatase"/>
    <property type="match status" value="1"/>
</dbReference>
<dbReference type="SUPFAM" id="SSF56784">
    <property type="entry name" value="HAD-like"/>
    <property type="match status" value="1"/>
</dbReference>
<dbReference type="SMART" id="SM00220">
    <property type="entry name" value="S_TKc"/>
    <property type="match status" value="1"/>
</dbReference>
<comment type="catalytic activity">
    <reaction evidence="17">
        <text>O-phospho-L-serine + H2O = L-serine + phosphate</text>
        <dbReference type="Rhea" id="RHEA:21208"/>
        <dbReference type="ChEBI" id="CHEBI:15377"/>
        <dbReference type="ChEBI" id="CHEBI:33384"/>
        <dbReference type="ChEBI" id="CHEBI:43474"/>
        <dbReference type="ChEBI" id="CHEBI:57524"/>
        <dbReference type="EC" id="3.1.3.3"/>
    </reaction>
    <physiologicalReaction direction="left-to-right" evidence="17">
        <dbReference type="Rhea" id="RHEA:21209"/>
    </physiologicalReaction>
</comment>
<evidence type="ECO:0000313" key="22">
    <source>
        <dbReference type="Proteomes" id="UP001187315"/>
    </source>
</evidence>
<dbReference type="FunFam" id="3.40.50.1000:FF:000077">
    <property type="entry name" value="Phosphoserine phosphatase, chloroplastic"/>
    <property type="match status" value="1"/>
</dbReference>
<dbReference type="GO" id="GO:0036424">
    <property type="term" value="F:L-phosphoserine phosphatase activity"/>
    <property type="evidence" value="ECO:0007669"/>
    <property type="project" value="InterPro"/>
</dbReference>
<comment type="catalytic activity">
    <reaction evidence="1">
        <text>2 ATP + phosphorylase b = 2 ADP + phosphorylase a.</text>
        <dbReference type="EC" id="2.7.11.19"/>
    </reaction>
</comment>
<feature type="domain" description="Protein kinase" evidence="20">
    <location>
        <begin position="20"/>
        <end position="288"/>
    </location>
</feature>
<evidence type="ECO:0000256" key="18">
    <source>
        <dbReference type="PIRSR" id="PIRSR604469-1"/>
    </source>
</evidence>
<dbReference type="NCBIfam" id="TIGR00338">
    <property type="entry name" value="serB"/>
    <property type="match status" value="1"/>
</dbReference>
<sequence>MTKDDEIPDWVGAKEFYEKYDPKEILGRGVSSVVRRCVNKRTAHEYAVKIIDITPSDKTTPQEIEEIREATVKEIEILRKVCGQENIIQLKDCYETKSFFFLVFDLMKKGELFDYLTEKVTLSEKETRKLMRALLEVVSFLHSQNIVHRDLKPENILLDDNMNIKLTDFGFAVQIASGQKLKEVCGTPGYLAPEIIECSMDPHHPGYGTAVDIWSAGVIMYTLLAGSPPFWHRKQMLMLRMILAGNYQFTSPEWDDRSDTIKDLISKMLVVNPEQRYTANDALNHPFFQQYVVEEVRHFSPYRKFKVICMTVLASVRIYCNYRRAKPVTKDVIRSDPYAVKPIRKLIDACAFKIYGHWVKKGQTQNRAALFENSPKAILLSIAAEAENSSLRTCLFRSLYGMTTLAQMKEMLRLAEAVCFDVDSTVIREEGIDELAKFCGVGDAVTEMTRKAMGGSVTFKTALTERLSIIKCSREQVNKLITDHPPQLTPGIKELVERLHQRNVKVFLISGGFRCIVEHVATQLSIPLDHVYANRLKFYFNGEYAGFDETQPTAESGGKGKVISLLKEKYGFKTIVMIGDGATDLEACPPASAFIGFGGNVVRQQVKEKSSWYVTSFGELIKELEKI</sequence>
<comment type="similarity">
    <text evidence="2">Belongs to the protein kinase superfamily. CAMK Ser/Thr protein kinase family.</text>
</comment>
<evidence type="ECO:0000256" key="15">
    <source>
        <dbReference type="ARBA" id="ARBA00045329"/>
    </source>
</evidence>
<keyword evidence="5" id="KW-0723">Serine/threonine-protein kinase</keyword>
<dbReference type="PROSITE" id="PS00107">
    <property type="entry name" value="PROTEIN_KINASE_ATP"/>
    <property type="match status" value="1"/>
</dbReference>
<keyword evidence="12" id="KW-0119">Carbohydrate metabolism</keyword>
<evidence type="ECO:0000256" key="14">
    <source>
        <dbReference type="ARBA" id="ARBA00031693"/>
    </source>
</evidence>
<dbReference type="CDD" id="cd04309">
    <property type="entry name" value="HAD_PSP_eu"/>
    <property type="match status" value="1"/>
</dbReference>
<gene>
    <name evidence="21" type="ORF">Q7C36_000682</name>
</gene>
<evidence type="ECO:0000256" key="11">
    <source>
        <dbReference type="ARBA" id="ARBA00022860"/>
    </source>
</evidence>
<evidence type="ECO:0000256" key="4">
    <source>
        <dbReference type="ARBA" id="ARBA00012432"/>
    </source>
</evidence>
<dbReference type="Gene3D" id="3.30.200.20">
    <property type="entry name" value="Phosphorylase Kinase, domain 1"/>
    <property type="match status" value="1"/>
</dbReference>
<dbReference type="InterPro" id="IPR000719">
    <property type="entry name" value="Prot_kinase_dom"/>
</dbReference>
<evidence type="ECO:0000256" key="5">
    <source>
        <dbReference type="ARBA" id="ARBA00022527"/>
    </source>
</evidence>
<reference evidence="21" key="1">
    <citation type="submission" date="2023-08" db="EMBL/GenBank/DDBJ databases">
        <title>Pelteobagrus vachellii genome.</title>
        <authorList>
            <person name="Liu H."/>
        </authorList>
    </citation>
    <scope>NUCLEOTIDE SEQUENCE</scope>
    <source>
        <strain evidence="21">PRFRI_2022a</strain>
        <tissue evidence="21">Muscle</tissue>
    </source>
</reference>
<dbReference type="GO" id="GO:0005977">
    <property type="term" value="P:glycogen metabolic process"/>
    <property type="evidence" value="ECO:0007669"/>
    <property type="project" value="UniProtKB-KW"/>
</dbReference>
<dbReference type="InterPro" id="IPR011009">
    <property type="entry name" value="Kinase-like_dom_sf"/>
</dbReference>
<comment type="subunit">
    <text evidence="13">Hexadecamer of 4 heterotetramers, each composed of alpha, beta, gamma, and delta subunits. Alpha (PHKA1 or PHKA2) and beta (PHKB) are regulatory subunits, gamma (PHKG1 or PHKG2) is the catalytic subunit, and delta is calmodulin.</text>
</comment>
<dbReference type="SUPFAM" id="SSF56112">
    <property type="entry name" value="Protein kinase-like (PK-like)"/>
    <property type="match status" value="1"/>
</dbReference>
<dbReference type="GO" id="GO:0005516">
    <property type="term" value="F:calmodulin binding"/>
    <property type="evidence" value="ECO:0007669"/>
    <property type="project" value="UniProtKB-KW"/>
</dbReference>
<evidence type="ECO:0000259" key="20">
    <source>
        <dbReference type="PROSITE" id="PS50011"/>
    </source>
</evidence>
<dbReference type="Gene3D" id="3.40.50.1000">
    <property type="entry name" value="HAD superfamily/HAD-like"/>
    <property type="match status" value="1"/>
</dbReference>
<keyword evidence="8 19" id="KW-0547">Nucleotide-binding</keyword>
<evidence type="ECO:0000256" key="10">
    <source>
        <dbReference type="ARBA" id="ARBA00022840"/>
    </source>
</evidence>
<evidence type="ECO:0000256" key="7">
    <source>
        <dbReference type="ARBA" id="ARBA00022679"/>
    </source>
</evidence>
<evidence type="ECO:0000256" key="9">
    <source>
        <dbReference type="ARBA" id="ARBA00022777"/>
    </source>
</evidence>
<accession>A0AA88NXZ8</accession>
<dbReference type="PRINTS" id="PR01049">
    <property type="entry name" value="PHOSPHBKNASE"/>
</dbReference>
<evidence type="ECO:0000256" key="8">
    <source>
        <dbReference type="ARBA" id="ARBA00022741"/>
    </source>
</evidence>
<evidence type="ECO:0000256" key="19">
    <source>
        <dbReference type="PROSITE-ProRule" id="PRU10141"/>
    </source>
</evidence>
<dbReference type="Gene3D" id="1.10.150.210">
    <property type="entry name" value="Phosphoserine phosphatase, domain 2"/>
    <property type="match status" value="1"/>
</dbReference>
<dbReference type="InterPro" id="IPR008271">
    <property type="entry name" value="Ser/Thr_kinase_AS"/>
</dbReference>
<dbReference type="InterPro" id="IPR023214">
    <property type="entry name" value="HAD_sf"/>
</dbReference>
<dbReference type="InterPro" id="IPR017441">
    <property type="entry name" value="Protein_kinase_ATP_BS"/>
</dbReference>
<keyword evidence="7" id="KW-0808">Transferase</keyword>
<dbReference type="GO" id="GO:0004689">
    <property type="term" value="F:phosphorylase kinase activity"/>
    <property type="evidence" value="ECO:0007669"/>
    <property type="project" value="UniProtKB-EC"/>
</dbReference>
<evidence type="ECO:0000256" key="12">
    <source>
        <dbReference type="ARBA" id="ARBA00023277"/>
    </source>
</evidence>
<dbReference type="PROSITE" id="PS50011">
    <property type="entry name" value="PROTEIN_KINASE_DOM"/>
    <property type="match status" value="1"/>
</dbReference>
<evidence type="ECO:0000256" key="6">
    <source>
        <dbReference type="ARBA" id="ARBA00022600"/>
    </source>
</evidence>
<keyword evidence="10 19" id="KW-0067">ATP-binding</keyword>
<feature type="active site" description="Nucleophile" evidence="18">
    <location>
        <position position="421"/>
    </location>
</feature>
<dbReference type="PROSITE" id="PS00108">
    <property type="entry name" value="PROTEIN_KINASE_ST"/>
    <property type="match status" value="1"/>
</dbReference>
<evidence type="ECO:0000256" key="17">
    <source>
        <dbReference type="ARBA" id="ARBA00049173"/>
    </source>
</evidence>
<protein>
    <recommendedName>
        <fullName evidence="4">phosphorylase kinase</fullName>
        <ecNumber evidence="4">2.7.11.19</ecNumber>
    </recommendedName>
    <alternativeName>
        <fullName evidence="14">O-phosphoserine phosphohydrolase</fullName>
    </alternativeName>
</protein>
<dbReference type="GO" id="GO:0006564">
    <property type="term" value="P:L-serine biosynthetic process"/>
    <property type="evidence" value="ECO:0007669"/>
    <property type="project" value="InterPro"/>
</dbReference>
<dbReference type="FunFam" id="1.10.510.10:FF:000149">
    <property type="entry name" value="phosphorylase b kinase gamma catalytic chain, liver/testis isoform"/>
    <property type="match status" value="1"/>
</dbReference>
<evidence type="ECO:0000313" key="21">
    <source>
        <dbReference type="EMBL" id="KAK2868811.1"/>
    </source>
</evidence>
<keyword evidence="11" id="KW-0112">Calmodulin-binding</keyword>
<dbReference type="AlphaFoldDB" id="A0AA88NXZ8"/>
<dbReference type="Pfam" id="PF00069">
    <property type="entry name" value="Pkinase"/>
    <property type="match status" value="1"/>
</dbReference>
<dbReference type="GO" id="GO:0005964">
    <property type="term" value="C:phosphorylase kinase complex"/>
    <property type="evidence" value="ECO:0007669"/>
    <property type="project" value="InterPro"/>
</dbReference>
<evidence type="ECO:0000256" key="1">
    <source>
        <dbReference type="ARBA" id="ARBA00001674"/>
    </source>
</evidence>
<dbReference type="InterPro" id="IPR004469">
    <property type="entry name" value="PSP"/>
</dbReference>
<name>A0AA88NXZ8_TACVA</name>
<keyword evidence="9" id="KW-0418">Kinase</keyword>
<keyword evidence="22" id="KW-1185">Reference proteome</keyword>
<dbReference type="EMBL" id="JAVHJS010000001">
    <property type="protein sequence ID" value="KAK2868811.1"/>
    <property type="molecule type" value="Genomic_DNA"/>
</dbReference>
<dbReference type="FunFam" id="3.30.200.20:FF:000138">
    <property type="entry name" value="Phosphorylase b kinase gamma catalytic chain, liver/testis"/>
    <property type="match status" value="1"/>
</dbReference>
<dbReference type="Pfam" id="PF00702">
    <property type="entry name" value="Hydrolase"/>
    <property type="match status" value="1"/>
</dbReference>
<dbReference type="Proteomes" id="UP001187315">
    <property type="component" value="Unassembled WGS sequence"/>
</dbReference>
<keyword evidence="6" id="KW-0321">Glycogen metabolism</keyword>
<comment type="catalytic activity">
    <reaction evidence="16">
        <text>O-phospho-D-serine + H2O = D-serine + phosphate</text>
        <dbReference type="Rhea" id="RHEA:24873"/>
        <dbReference type="ChEBI" id="CHEBI:15377"/>
        <dbReference type="ChEBI" id="CHEBI:35247"/>
        <dbReference type="ChEBI" id="CHEBI:43474"/>
        <dbReference type="ChEBI" id="CHEBI:58680"/>
        <dbReference type="EC" id="3.1.3.3"/>
    </reaction>
    <physiologicalReaction direction="left-to-right" evidence="16">
        <dbReference type="Rhea" id="RHEA:24874"/>
    </physiologicalReaction>
</comment>
<dbReference type="GO" id="GO:0005524">
    <property type="term" value="F:ATP binding"/>
    <property type="evidence" value="ECO:0007669"/>
    <property type="project" value="UniProtKB-UniRule"/>
</dbReference>
<dbReference type="PANTHER" id="PTHR24347">
    <property type="entry name" value="SERINE/THREONINE-PROTEIN KINASE"/>
    <property type="match status" value="1"/>
</dbReference>
<proteinExistence type="inferred from homology"/>
<evidence type="ECO:0000256" key="2">
    <source>
        <dbReference type="ARBA" id="ARBA00006692"/>
    </source>
</evidence>
<evidence type="ECO:0000256" key="16">
    <source>
        <dbReference type="ARBA" id="ARBA00047405"/>
    </source>
</evidence>
<evidence type="ECO:0000256" key="13">
    <source>
        <dbReference type="ARBA" id="ARBA00025890"/>
    </source>
</evidence>
<dbReference type="EC" id="2.7.11.19" evidence="4"/>
<evidence type="ECO:0000256" key="3">
    <source>
        <dbReference type="ARBA" id="ARBA00009184"/>
    </source>
</evidence>
<feature type="active site" description="Proton donor" evidence="18">
    <location>
        <position position="423"/>
    </location>
</feature>
<dbReference type="Gene3D" id="1.10.510.10">
    <property type="entry name" value="Transferase(Phosphotransferase) domain 1"/>
    <property type="match status" value="1"/>
</dbReference>
<feature type="binding site" evidence="19">
    <location>
        <position position="49"/>
    </location>
    <ligand>
        <name>ATP</name>
        <dbReference type="ChEBI" id="CHEBI:30616"/>
    </ligand>
</feature>
<organism evidence="21 22">
    <name type="scientific">Tachysurus vachellii</name>
    <name type="common">Darkbarbel catfish</name>
    <name type="synonym">Pelteobagrus vachellii</name>
    <dbReference type="NCBI Taxonomy" id="175792"/>
    <lineage>
        <taxon>Eukaryota</taxon>
        <taxon>Metazoa</taxon>
        <taxon>Chordata</taxon>
        <taxon>Craniata</taxon>
        <taxon>Vertebrata</taxon>
        <taxon>Euteleostomi</taxon>
        <taxon>Actinopterygii</taxon>
        <taxon>Neopterygii</taxon>
        <taxon>Teleostei</taxon>
        <taxon>Ostariophysi</taxon>
        <taxon>Siluriformes</taxon>
        <taxon>Bagridae</taxon>
        <taxon>Tachysurus</taxon>
    </lineage>
</organism>
<comment type="function">
    <text evidence="15">Catalyzes the last irreversible step in the biosynthesis of L-serine from carbohydrates, the dephosphorylation of O-phospho-L-serine to L-serine. L-serine can then be used in protein synthesis, to produce other amino acids, in nucleotide metabolism or in glutathione synthesis, or can be racemized to D-serine, a neuromodulator. May also act on O-phospho-D-serine.</text>
</comment>
<comment type="caution">
    <text evidence="21">The sequence shown here is derived from an EMBL/GenBank/DDBJ whole genome shotgun (WGS) entry which is preliminary data.</text>
</comment>
<dbReference type="NCBIfam" id="TIGR01488">
    <property type="entry name" value="HAD-SF-IB"/>
    <property type="match status" value="1"/>
</dbReference>
<dbReference type="InterPro" id="IPR036412">
    <property type="entry name" value="HAD-like_sf"/>
</dbReference>
<dbReference type="InterPro" id="IPR002291">
    <property type="entry name" value="Phosph_kin_gamma"/>
</dbReference>